<dbReference type="EMBL" id="KF900578">
    <property type="protein sequence ID" value="AIF00006.1"/>
    <property type="molecule type" value="Genomic_DNA"/>
</dbReference>
<dbReference type="PANTHER" id="PTHR36216:SF1">
    <property type="entry name" value="HTH ARSR-TYPE DOMAIN-CONTAINING PROTEIN"/>
    <property type="match status" value="1"/>
</dbReference>
<name>A0A075G7P2_9EURY</name>
<keyword evidence="1" id="KW-0472">Membrane</keyword>
<proteinExistence type="predicted"/>
<evidence type="ECO:0000313" key="3">
    <source>
        <dbReference type="EMBL" id="AIF00006.1"/>
    </source>
</evidence>
<dbReference type="AlphaFoldDB" id="A0A075G7P2"/>
<accession>A0A075G7P2</accession>
<keyword evidence="1" id="KW-1133">Transmembrane helix</keyword>
<dbReference type="InterPro" id="IPR036390">
    <property type="entry name" value="WH_DNA-bd_sf"/>
</dbReference>
<dbReference type="PANTHER" id="PTHR36216">
    <property type="entry name" value="TRANSCRIPTIONAL REGULATOR, TRMB"/>
    <property type="match status" value="1"/>
</dbReference>
<keyword evidence="1" id="KW-0812">Transmembrane</keyword>
<protein>
    <recommendedName>
        <fullName evidence="2">HVO-0163 N-terminal HTH domain-containing protein</fullName>
    </recommendedName>
</protein>
<organism evidence="3">
    <name type="scientific">uncultured marine group II/III euryarchaeote KM3_127_D04</name>
    <dbReference type="NCBI Taxonomy" id="1457857"/>
    <lineage>
        <taxon>Archaea</taxon>
        <taxon>Methanobacteriati</taxon>
        <taxon>Methanobacteriota</taxon>
        <taxon>environmental samples</taxon>
    </lineage>
</organism>
<sequence length="217" mass="23559">MALLEQWRGKRSWFLDGLIALTGGALGLGAMLPGMLPPAAQGTLSAPKKNWENPVRARIMSTLDRSPGIHFRELQRRLEAANGTLRHHLDVLVTEKSVTTMSVNGRTCYYAGAPAQVEILIGTGVTDDARAASMLPVGLSILQRAVVARLTFSDAPRSQAALARDLGRSRSAVHSAVGVLRTRGIVTEGELQLADHLKSLRTSRLEYNWLDLRAEMA</sequence>
<dbReference type="Gene3D" id="1.10.10.10">
    <property type="entry name" value="Winged helix-like DNA-binding domain superfamily/Winged helix DNA-binding domain"/>
    <property type="match status" value="1"/>
</dbReference>
<dbReference type="Pfam" id="PF24266">
    <property type="entry name" value="HTH_HVO_0163_N"/>
    <property type="match status" value="1"/>
</dbReference>
<feature type="transmembrane region" description="Helical" evidence="1">
    <location>
        <begin position="12"/>
        <end position="36"/>
    </location>
</feature>
<evidence type="ECO:0000256" key="1">
    <source>
        <dbReference type="SAM" id="Phobius"/>
    </source>
</evidence>
<dbReference type="InterPro" id="IPR036388">
    <property type="entry name" value="WH-like_DNA-bd_sf"/>
</dbReference>
<evidence type="ECO:0000259" key="2">
    <source>
        <dbReference type="Pfam" id="PF24266"/>
    </source>
</evidence>
<feature type="domain" description="HVO-0163 N-terminal HTH" evidence="2">
    <location>
        <begin position="55"/>
        <end position="112"/>
    </location>
</feature>
<dbReference type="InterPro" id="IPR056504">
    <property type="entry name" value="HTH_HVO_0163_N"/>
</dbReference>
<reference evidence="3" key="1">
    <citation type="journal article" date="2014" name="Genome Biol. Evol.">
        <title>Pangenome evidence for extensive interdomain horizontal transfer affecting lineage core and shell genes in uncultured planktonic thaumarchaeota and euryarchaeota.</title>
        <authorList>
            <person name="Deschamps P."/>
            <person name="Zivanovic Y."/>
            <person name="Moreira D."/>
            <person name="Rodriguez-Valera F."/>
            <person name="Lopez-Garcia P."/>
        </authorList>
    </citation>
    <scope>NUCLEOTIDE SEQUENCE</scope>
</reference>
<dbReference type="SUPFAM" id="SSF46785">
    <property type="entry name" value="Winged helix' DNA-binding domain"/>
    <property type="match status" value="2"/>
</dbReference>